<dbReference type="OrthoDB" id="10474141at2759"/>
<feature type="transmembrane region" description="Helical" evidence="11">
    <location>
        <begin position="89"/>
        <end position="114"/>
    </location>
</feature>
<feature type="transmembrane region" description="Helical" evidence="11">
    <location>
        <begin position="423"/>
        <end position="446"/>
    </location>
</feature>
<feature type="transmembrane region" description="Helical" evidence="11">
    <location>
        <begin position="165"/>
        <end position="187"/>
    </location>
</feature>
<gene>
    <name evidence="12" type="ORF">SNAT2548_LOCUS34677</name>
</gene>
<keyword evidence="3 11" id="KW-0812">Transmembrane</keyword>
<keyword evidence="5" id="KW-0406">Ion transport</keyword>
<evidence type="ECO:0000256" key="1">
    <source>
        <dbReference type="ARBA" id="ARBA00004141"/>
    </source>
</evidence>
<comment type="subcellular location">
    <subcellularLocation>
        <location evidence="1">Membrane</location>
        <topology evidence="1">Multi-pass membrane protein</topology>
    </subcellularLocation>
</comment>
<dbReference type="PANTHER" id="PTHR43427:SF6">
    <property type="entry name" value="CHLORIDE CHANNEL PROTEIN CLC-E"/>
    <property type="match status" value="1"/>
</dbReference>
<dbReference type="GO" id="GO:0005254">
    <property type="term" value="F:chloride channel activity"/>
    <property type="evidence" value="ECO:0007669"/>
    <property type="project" value="UniProtKB-KW"/>
</dbReference>
<accession>A0A812V9L2</accession>
<evidence type="ECO:0000256" key="4">
    <source>
        <dbReference type="ARBA" id="ARBA00022989"/>
    </source>
</evidence>
<name>A0A812V9L2_9DINO</name>
<keyword evidence="2" id="KW-0813">Transport</keyword>
<evidence type="ECO:0000256" key="7">
    <source>
        <dbReference type="ARBA" id="ARBA00023173"/>
    </source>
</evidence>
<evidence type="ECO:0000256" key="5">
    <source>
        <dbReference type="ARBA" id="ARBA00023065"/>
    </source>
</evidence>
<dbReference type="AlphaFoldDB" id="A0A812V9L2"/>
<comment type="caution">
    <text evidence="12">The sequence shown here is derived from an EMBL/GenBank/DDBJ whole genome shotgun (WGS) entry which is preliminary data.</text>
</comment>
<keyword evidence="7" id="KW-0869">Chloride channel</keyword>
<evidence type="ECO:0000313" key="13">
    <source>
        <dbReference type="Proteomes" id="UP000604046"/>
    </source>
</evidence>
<evidence type="ECO:0000256" key="10">
    <source>
        <dbReference type="SAM" id="MobiDB-lite"/>
    </source>
</evidence>
<keyword evidence="6 11" id="KW-0472">Membrane</keyword>
<dbReference type="EMBL" id="CAJNDS010002823">
    <property type="protein sequence ID" value="CAE7610019.1"/>
    <property type="molecule type" value="Genomic_DNA"/>
</dbReference>
<dbReference type="PANTHER" id="PTHR43427">
    <property type="entry name" value="CHLORIDE CHANNEL PROTEIN CLC-E"/>
    <property type="match status" value="1"/>
</dbReference>
<proteinExistence type="predicted"/>
<feature type="compositionally biased region" description="Polar residues" evidence="10">
    <location>
        <begin position="506"/>
        <end position="519"/>
    </location>
</feature>
<feature type="transmembrane region" description="Helical" evidence="11">
    <location>
        <begin position="368"/>
        <end position="391"/>
    </location>
</feature>
<feature type="transmembrane region" description="Helical" evidence="11">
    <location>
        <begin position="266"/>
        <end position="286"/>
    </location>
</feature>
<evidence type="ECO:0000256" key="2">
    <source>
        <dbReference type="ARBA" id="ARBA00022448"/>
    </source>
</evidence>
<keyword evidence="13" id="KW-1185">Reference proteome</keyword>
<feature type="transmembrane region" description="Helical" evidence="11">
    <location>
        <begin position="337"/>
        <end position="356"/>
    </location>
</feature>
<dbReference type="InterPro" id="IPR001807">
    <property type="entry name" value="ClC"/>
</dbReference>
<dbReference type="Proteomes" id="UP000604046">
    <property type="component" value="Unassembled WGS sequence"/>
</dbReference>
<dbReference type="SUPFAM" id="SSF81340">
    <property type="entry name" value="Clc chloride channel"/>
    <property type="match status" value="2"/>
</dbReference>
<keyword evidence="9" id="KW-0407">Ion channel</keyword>
<keyword evidence="8" id="KW-0868">Chloride</keyword>
<evidence type="ECO:0000256" key="11">
    <source>
        <dbReference type="SAM" id="Phobius"/>
    </source>
</evidence>
<dbReference type="InterPro" id="IPR014743">
    <property type="entry name" value="Cl-channel_core"/>
</dbReference>
<organism evidence="12 13">
    <name type="scientific">Symbiodinium natans</name>
    <dbReference type="NCBI Taxonomy" id="878477"/>
    <lineage>
        <taxon>Eukaryota</taxon>
        <taxon>Sar</taxon>
        <taxon>Alveolata</taxon>
        <taxon>Dinophyceae</taxon>
        <taxon>Suessiales</taxon>
        <taxon>Symbiodiniaceae</taxon>
        <taxon>Symbiodinium</taxon>
    </lineage>
</organism>
<reference evidence="12" key="1">
    <citation type="submission" date="2021-02" db="EMBL/GenBank/DDBJ databases">
        <authorList>
            <person name="Dougan E. K."/>
            <person name="Rhodes N."/>
            <person name="Thang M."/>
            <person name="Chan C."/>
        </authorList>
    </citation>
    <scope>NUCLEOTIDE SEQUENCE</scope>
</reference>
<evidence type="ECO:0008006" key="14">
    <source>
        <dbReference type="Google" id="ProtNLM"/>
    </source>
</evidence>
<sequence>MLSVTVAGVIGAGAWYWLRGRETYIVSVDESLRGAKMPPAATVMNAMVQDVVVALGGSFGREAAPREIAAMWGGMVGDAFRVSSEQRKVLVACGAGAGLAAVYSVPISGMLYTIEHMLSWDLSPSAVLPAMITSAVATLVTSTTVETRGLYSMPCYSAELPSWEIILWAAMIGPVAGLGAAAFRRFIKFVEGFKPYGRFPLEFAAANVGDNVWLTRDANGSIYREQVAVVRKADGLIFVQDRLGGQPEELDETDWEQAQAEGDRDWTILIFMPLSFVVLAVLSRTYPSLLGNGRALAEIAMKRQRQTWVLGMLLVLKALMTAAAIGAGAAGGTLTPSVSLGATLGAILGEIYQSYLPDWAPAQDPRMSVVSAAAFLAVAMNSPVTGLWLLMEFAAQGIGTEAFLAAFQGDLAKLRQSDGAVGMLIPMTIAVVCATGSVAILTRLWACIHPPPKKVEPQVESSPDSLAKYKPMPSSPMSTDLELADMITQPSLHPDEDYATLRTERSSSVNSSTPLSFSYDTLEEKSRKSARPTMRSFSSSFDLDLPQLHEQTMKRSFARARSVSDTSSVLKVLMAKAGMSDQAA</sequence>
<dbReference type="GO" id="GO:0034707">
    <property type="term" value="C:chloride channel complex"/>
    <property type="evidence" value="ECO:0007669"/>
    <property type="project" value="UniProtKB-KW"/>
</dbReference>
<evidence type="ECO:0000256" key="6">
    <source>
        <dbReference type="ARBA" id="ARBA00023136"/>
    </source>
</evidence>
<evidence type="ECO:0000313" key="12">
    <source>
        <dbReference type="EMBL" id="CAE7610019.1"/>
    </source>
</evidence>
<evidence type="ECO:0000256" key="8">
    <source>
        <dbReference type="ARBA" id="ARBA00023214"/>
    </source>
</evidence>
<evidence type="ECO:0000256" key="9">
    <source>
        <dbReference type="ARBA" id="ARBA00023303"/>
    </source>
</evidence>
<dbReference type="PRINTS" id="PR00762">
    <property type="entry name" value="CLCHANNEL"/>
</dbReference>
<dbReference type="InterPro" id="IPR050368">
    <property type="entry name" value="ClC-type_chloride_channel"/>
</dbReference>
<dbReference type="Pfam" id="PF00654">
    <property type="entry name" value="Voltage_CLC"/>
    <property type="match status" value="2"/>
</dbReference>
<feature type="region of interest" description="Disordered" evidence="10">
    <location>
        <begin position="502"/>
        <end position="538"/>
    </location>
</feature>
<dbReference type="Gene3D" id="1.10.3080.10">
    <property type="entry name" value="Clc chloride channel"/>
    <property type="match status" value="2"/>
</dbReference>
<feature type="transmembrane region" description="Helical" evidence="11">
    <location>
        <begin position="307"/>
        <end position="331"/>
    </location>
</feature>
<keyword evidence="4 11" id="KW-1133">Transmembrane helix</keyword>
<feature type="transmembrane region" description="Helical" evidence="11">
    <location>
        <begin position="126"/>
        <end position="145"/>
    </location>
</feature>
<protein>
    <recommendedName>
        <fullName evidence="14">Chloride channel protein</fullName>
    </recommendedName>
</protein>
<evidence type="ECO:0000256" key="3">
    <source>
        <dbReference type="ARBA" id="ARBA00022692"/>
    </source>
</evidence>